<dbReference type="GO" id="GO:0005524">
    <property type="term" value="F:ATP binding"/>
    <property type="evidence" value="ECO:0007669"/>
    <property type="project" value="UniProtKB-KW"/>
</dbReference>
<dbReference type="FunFam" id="2.60.40.10:FF:000145">
    <property type="entry name" value="Myosin light chain kinase, smooth muscle"/>
    <property type="match status" value="1"/>
</dbReference>
<dbReference type="SMART" id="SM00408">
    <property type="entry name" value="IGc2"/>
    <property type="match status" value="3"/>
</dbReference>
<feature type="domain" description="Ig-like" evidence="8">
    <location>
        <begin position="201"/>
        <end position="295"/>
    </location>
</feature>
<dbReference type="PANTHER" id="PTHR12231:SF218">
    <property type="entry name" value="MICROFIBRILLAR-ASSOCIATED PROTEIN 3-LIKE"/>
    <property type="match status" value="1"/>
</dbReference>
<evidence type="ECO:0000313" key="10">
    <source>
        <dbReference type="Proteomes" id="UP000261620"/>
    </source>
</evidence>
<dbReference type="OMA" id="PTTFEWW"/>
<evidence type="ECO:0000256" key="3">
    <source>
        <dbReference type="ARBA" id="ARBA00022737"/>
    </source>
</evidence>
<dbReference type="FunFam" id="2.60.40.10:FF:000107">
    <property type="entry name" value="Myosin, light chain kinase a"/>
    <property type="match status" value="2"/>
</dbReference>
<evidence type="ECO:0000259" key="8">
    <source>
        <dbReference type="PROSITE" id="PS50835"/>
    </source>
</evidence>
<evidence type="ECO:0000256" key="4">
    <source>
        <dbReference type="ARBA" id="ARBA00022741"/>
    </source>
</evidence>
<keyword evidence="5" id="KW-0067">ATP-binding</keyword>
<keyword evidence="2" id="KW-0732">Signal</keyword>
<dbReference type="PANTHER" id="PTHR12231">
    <property type="entry name" value="CTX-RELATED TYPE I TRANSMEMBRANE PROTEIN"/>
    <property type="match status" value="1"/>
</dbReference>
<dbReference type="PROSITE" id="PS50835">
    <property type="entry name" value="IG_LIKE"/>
    <property type="match status" value="3"/>
</dbReference>
<dbReference type="Ensembl" id="ENSMMOT00000022363.1">
    <property type="protein sequence ID" value="ENSMMOP00000021999.1"/>
    <property type="gene ID" value="ENSMMOG00000016720.1"/>
</dbReference>
<dbReference type="CDD" id="cd00096">
    <property type="entry name" value="Ig"/>
    <property type="match status" value="1"/>
</dbReference>
<sequence length="315" mass="35794">MEKRKEKPVFLRELSTATVTVGQSATFTIKVSGFPKPVAQWFHNGQTITSSSVYIFRQERDEYSLIISRVERELEGDYSCTVSNRFGQSTCTSHLHVFVKEPEMEQRVERRMFLPAGKPPEFTKMIESLQVSEGGQAFFKYAMTGEPLPEIQWLKGSFQIQPTVFCIIVNNQDGSGFINIKSVKQEQSGIYTCKASNQFSPDMKPVFRHRIVPVEINIGNAAKFECETEDAPNVSFKWFKDGHPIKESEKFRIFNRFNTSCLEILNPTKDDSGEYTCKATNQHGSDECSASLNVTGKSEAFLPPFYLIALVQKWS</sequence>
<organism evidence="9 10">
    <name type="scientific">Mola mola</name>
    <name type="common">Ocean sunfish</name>
    <name type="synonym">Tetraodon mola</name>
    <dbReference type="NCBI Taxonomy" id="94237"/>
    <lineage>
        <taxon>Eukaryota</taxon>
        <taxon>Metazoa</taxon>
        <taxon>Chordata</taxon>
        <taxon>Craniata</taxon>
        <taxon>Vertebrata</taxon>
        <taxon>Euteleostomi</taxon>
        <taxon>Actinopterygii</taxon>
        <taxon>Neopterygii</taxon>
        <taxon>Teleostei</taxon>
        <taxon>Neoteleostei</taxon>
        <taxon>Acanthomorphata</taxon>
        <taxon>Eupercaria</taxon>
        <taxon>Tetraodontiformes</taxon>
        <taxon>Molidae</taxon>
        <taxon>Mola</taxon>
    </lineage>
</organism>
<evidence type="ECO:0000256" key="2">
    <source>
        <dbReference type="ARBA" id="ARBA00022729"/>
    </source>
</evidence>
<name>A0A3Q3X8Z3_MOLML</name>
<dbReference type="InterPro" id="IPR003599">
    <property type="entry name" value="Ig_sub"/>
</dbReference>
<protein>
    <recommendedName>
        <fullName evidence="8">Ig-like domain-containing protein</fullName>
    </recommendedName>
</protein>
<keyword evidence="3" id="KW-0677">Repeat</keyword>
<keyword evidence="4" id="KW-0547">Nucleotide-binding</keyword>
<dbReference type="Gene3D" id="2.60.40.10">
    <property type="entry name" value="Immunoglobulins"/>
    <property type="match status" value="3"/>
</dbReference>
<proteinExistence type="inferred from homology"/>
<keyword evidence="7" id="KW-0393">Immunoglobulin domain</keyword>
<dbReference type="Proteomes" id="UP000261620">
    <property type="component" value="Unplaced"/>
</dbReference>
<dbReference type="InterPro" id="IPR003598">
    <property type="entry name" value="Ig_sub2"/>
</dbReference>
<evidence type="ECO:0000313" key="9">
    <source>
        <dbReference type="Ensembl" id="ENSMMOP00000021999.1"/>
    </source>
</evidence>
<dbReference type="SUPFAM" id="SSF48726">
    <property type="entry name" value="Immunoglobulin"/>
    <property type="match status" value="3"/>
</dbReference>
<feature type="domain" description="Ig-like" evidence="8">
    <location>
        <begin position="8"/>
        <end position="98"/>
    </location>
</feature>
<dbReference type="InterPro" id="IPR051170">
    <property type="entry name" value="Neural/epithelial_adhesion"/>
</dbReference>
<evidence type="ECO:0000256" key="1">
    <source>
        <dbReference type="ARBA" id="ARBA00006692"/>
    </source>
</evidence>
<dbReference type="GO" id="GO:0055013">
    <property type="term" value="P:cardiac muscle cell development"/>
    <property type="evidence" value="ECO:0007669"/>
    <property type="project" value="UniProtKB-ARBA"/>
</dbReference>
<accession>A0A3Q3X8Z3</accession>
<evidence type="ECO:0000256" key="7">
    <source>
        <dbReference type="ARBA" id="ARBA00023319"/>
    </source>
</evidence>
<comment type="similarity">
    <text evidence="1">Belongs to the protein kinase superfamily. CAMK Ser/Thr protein kinase family.</text>
</comment>
<dbReference type="InterPro" id="IPR013098">
    <property type="entry name" value="Ig_I-set"/>
</dbReference>
<evidence type="ECO:0000256" key="5">
    <source>
        <dbReference type="ARBA" id="ARBA00022840"/>
    </source>
</evidence>
<dbReference type="AlphaFoldDB" id="A0A3Q3X8Z3"/>
<reference evidence="9" key="1">
    <citation type="submission" date="2025-08" db="UniProtKB">
        <authorList>
            <consortium name="Ensembl"/>
        </authorList>
    </citation>
    <scope>IDENTIFICATION</scope>
</reference>
<keyword evidence="10" id="KW-1185">Reference proteome</keyword>
<dbReference type="STRING" id="94237.ENSMMOP00000021999"/>
<reference evidence="9" key="2">
    <citation type="submission" date="2025-09" db="UniProtKB">
        <authorList>
            <consortium name="Ensembl"/>
        </authorList>
    </citation>
    <scope>IDENTIFICATION</scope>
</reference>
<dbReference type="InterPro" id="IPR013783">
    <property type="entry name" value="Ig-like_fold"/>
</dbReference>
<keyword evidence="6" id="KW-1015">Disulfide bond</keyword>
<dbReference type="Pfam" id="PF07679">
    <property type="entry name" value="I-set"/>
    <property type="match status" value="3"/>
</dbReference>
<dbReference type="InterPro" id="IPR036179">
    <property type="entry name" value="Ig-like_dom_sf"/>
</dbReference>
<dbReference type="InterPro" id="IPR007110">
    <property type="entry name" value="Ig-like_dom"/>
</dbReference>
<dbReference type="SMART" id="SM00409">
    <property type="entry name" value="IG"/>
    <property type="match status" value="3"/>
</dbReference>
<evidence type="ECO:0000256" key="6">
    <source>
        <dbReference type="ARBA" id="ARBA00023157"/>
    </source>
</evidence>
<feature type="domain" description="Ig-like" evidence="8">
    <location>
        <begin position="120"/>
        <end position="197"/>
    </location>
</feature>
<dbReference type="GO" id="GO:0003007">
    <property type="term" value="P:heart morphogenesis"/>
    <property type="evidence" value="ECO:0007669"/>
    <property type="project" value="UniProtKB-ARBA"/>
</dbReference>